<dbReference type="Gene3D" id="1.10.260.80">
    <property type="match status" value="1"/>
</dbReference>
<dbReference type="NCBIfam" id="TIGR01549">
    <property type="entry name" value="HAD-SF-IA-v1"/>
    <property type="match status" value="1"/>
</dbReference>
<evidence type="ECO:0000313" key="2">
    <source>
        <dbReference type="Proteomes" id="UP000297595"/>
    </source>
</evidence>
<dbReference type="InterPro" id="IPR023214">
    <property type="entry name" value="HAD_sf"/>
</dbReference>
<gene>
    <name evidence="1" type="ORF">EYR41_000471</name>
</gene>
<dbReference type="EMBL" id="SOZJ01000001">
    <property type="protein sequence ID" value="TGJ73371.1"/>
    <property type="molecule type" value="Genomic_DNA"/>
</dbReference>
<dbReference type="PANTHER" id="PTHR43885">
    <property type="entry name" value="HALOACID DEHALOGENASE-LIKE HYDROLASE"/>
    <property type="match status" value="1"/>
</dbReference>
<dbReference type="GO" id="GO:0016791">
    <property type="term" value="F:phosphatase activity"/>
    <property type="evidence" value="ECO:0007669"/>
    <property type="project" value="UniProtKB-ARBA"/>
</dbReference>
<accession>A0A7C8K9A3</accession>
<dbReference type="AlphaFoldDB" id="A0A7C8K9A3"/>
<organism evidence="1 2">
    <name type="scientific">Orbilia oligospora</name>
    <name type="common">Nematode-trapping fungus</name>
    <name type="synonym">Arthrobotrys oligospora</name>
    <dbReference type="NCBI Taxonomy" id="2813651"/>
    <lineage>
        <taxon>Eukaryota</taxon>
        <taxon>Fungi</taxon>
        <taxon>Dikarya</taxon>
        <taxon>Ascomycota</taxon>
        <taxon>Pezizomycotina</taxon>
        <taxon>Orbiliomycetes</taxon>
        <taxon>Orbiliales</taxon>
        <taxon>Orbiliaceae</taxon>
        <taxon>Orbilia</taxon>
    </lineage>
</organism>
<dbReference type="Proteomes" id="UP000297595">
    <property type="component" value="Unassembled WGS sequence"/>
</dbReference>
<dbReference type="CDD" id="cd01427">
    <property type="entry name" value="HAD_like"/>
    <property type="match status" value="1"/>
</dbReference>
<evidence type="ECO:0000313" key="1">
    <source>
        <dbReference type="EMBL" id="TGJ73371.1"/>
    </source>
</evidence>
<sequence>MPIAIPCLSFTRSIALAPSRGQAISNFRYRPLVNVITRNFVITPRPRYKSTLKFPITHISTTTTMTSTKPRGFAPLDPTNAPTPPLFPHLQAVVFDVDGTLCLPQSWMFAEMRRQLGITKGTDILDHVLGLPDTVPEGGGLVGGKSEQEVGFEKIRAVEREAMGQMQPQEGLVELMDYLDRRGVRKAICTRNFDAPVEYLITNFITGHTFFPIVTRDFKPPKPSPAGILHIAKELGLEGGASGVIMVGDSLDDMAAGRKAGGLTVLLENNENKELNGHEYTDFSVTRLSDLIEILEKGIVARQQ</sequence>
<proteinExistence type="predicted"/>
<dbReference type="SFLD" id="SFLDG01129">
    <property type="entry name" value="C1.5:_HAD__Beta-PGM__Phosphata"/>
    <property type="match status" value="1"/>
</dbReference>
<comment type="caution">
    <text evidence="1">The sequence shown here is derived from an EMBL/GenBank/DDBJ whole genome shotgun (WGS) entry which is preliminary data.</text>
</comment>
<reference evidence="1 2" key="1">
    <citation type="submission" date="2019-03" db="EMBL/GenBank/DDBJ databases">
        <title>Nematode-trapping fungi genome.</title>
        <authorList>
            <person name="Vidal-Diez De Ulzurrun G."/>
        </authorList>
    </citation>
    <scope>NUCLEOTIDE SEQUENCE [LARGE SCALE GENOMIC DNA]</scope>
    <source>
        <strain evidence="1 2">TWF154</strain>
    </source>
</reference>
<dbReference type="SFLD" id="SFLDS00003">
    <property type="entry name" value="Haloacid_Dehalogenase"/>
    <property type="match status" value="1"/>
</dbReference>
<dbReference type="InterPro" id="IPR036412">
    <property type="entry name" value="HAD-like_sf"/>
</dbReference>
<dbReference type="InterPro" id="IPR006439">
    <property type="entry name" value="HAD-SF_hydro_IA"/>
</dbReference>
<dbReference type="Gene3D" id="3.40.50.1000">
    <property type="entry name" value="HAD superfamily/HAD-like"/>
    <property type="match status" value="1"/>
</dbReference>
<dbReference type="SUPFAM" id="SSF56784">
    <property type="entry name" value="HAD-like"/>
    <property type="match status" value="1"/>
</dbReference>
<dbReference type="PANTHER" id="PTHR43885:SF1">
    <property type="entry name" value="SUPERFAMILY HYDROLASE, PUTATIVE (AFU_ORTHOLOGUE AFUA_4G13290)-RELATED"/>
    <property type="match status" value="1"/>
</dbReference>
<name>A0A7C8K9A3_ORBOL</name>
<protein>
    <submittedName>
        <fullName evidence="1">Uncharacterized protein</fullName>
    </submittedName>
</protein>
<dbReference type="Pfam" id="PF00702">
    <property type="entry name" value="Hydrolase"/>
    <property type="match status" value="1"/>
</dbReference>